<comment type="caution">
    <text evidence="3">The sequence shown here is derived from an EMBL/GenBank/DDBJ whole genome shotgun (WGS) entry which is preliminary data.</text>
</comment>
<name>A0ABN1N0E7_9BACT</name>
<keyword evidence="4" id="KW-1185">Reference proteome</keyword>
<dbReference type="SUPFAM" id="SSF52172">
    <property type="entry name" value="CheY-like"/>
    <property type="match status" value="1"/>
</dbReference>
<dbReference type="InterPro" id="IPR052893">
    <property type="entry name" value="TCS_response_regulator"/>
</dbReference>
<feature type="modified residue" description="4-aspartylphosphate" evidence="1">
    <location>
        <position position="71"/>
    </location>
</feature>
<proteinExistence type="predicted"/>
<accession>A0ABN1N0E7</accession>
<gene>
    <name evidence="3" type="ORF">GCM10009119_22820</name>
</gene>
<dbReference type="CDD" id="cd17557">
    <property type="entry name" value="REC_Rcp-like"/>
    <property type="match status" value="1"/>
</dbReference>
<dbReference type="PROSITE" id="PS50110">
    <property type="entry name" value="RESPONSE_REGULATORY"/>
    <property type="match status" value="1"/>
</dbReference>
<evidence type="ECO:0000313" key="4">
    <source>
        <dbReference type="Proteomes" id="UP001500469"/>
    </source>
</evidence>
<feature type="domain" description="Response regulatory" evidence="2">
    <location>
        <begin position="12"/>
        <end position="138"/>
    </location>
</feature>
<dbReference type="Pfam" id="PF00072">
    <property type="entry name" value="Response_reg"/>
    <property type="match status" value="1"/>
</dbReference>
<evidence type="ECO:0000313" key="3">
    <source>
        <dbReference type="EMBL" id="GAA0879314.1"/>
    </source>
</evidence>
<dbReference type="SMART" id="SM00448">
    <property type="entry name" value="REC"/>
    <property type="match status" value="1"/>
</dbReference>
<evidence type="ECO:0000256" key="1">
    <source>
        <dbReference type="PROSITE-ProRule" id="PRU00169"/>
    </source>
</evidence>
<keyword evidence="1" id="KW-0597">Phosphoprotein</keyword>
<organism evidence="3 4">
    <name type="scientific">Algoriphagus jejuensis</name>
    <dbReference type="NCBI Taxonomy" id="419934"/>
    <lineage>
        <taxon>Bacteria</taxon>
        <taxon>Pseudomonadati</taxon>
        <taxon>Bacteroidota</taxon>
        <taxon>Cytophagia</taxon>
        <taxon>Cytophagales</taxon>
        <taxon>Cyclobacteriaceae</taxon>
        <taxon>Algoriphagus</taxon>
    </lineage>
</organism>
<dbReference type="PANTHER" id="PTHR44520:SF2">
    <property type="entry name" value="RESPONSE REGULATOR RCP1"/>
    <property type="match status" value="1"/>
</dbReference>
<dbReference type="InterPro" id="IPR011006">
    <property type="entry name" value="CheY-like_superfamily"/>
</dbReference>
<dbReference type="Gene3D" id="3.40.50.2300">
    <property type="match status" value="1"/>
</dbReference>
<dbReference type="InterPro" id="IPR001789">
    <property type="entry name" value="Sig_transdc_resp-reg_receiver"/>
</dbReference>
<protein>
    <submittedName>
        <fullName evidence="3">Response regulator</fullName>
    </submittedName>
</protein>
<dbReference type="EMBL" id="BAAAFI010000010">
    <property type="protein sequence ID" value="GAA0879314.1"/>
    <property type="molecule type" value="Genomic_DNA"/>
</dbReference>
<sequence length="151" mass="16928">MASMNKLNNKVTILMADDDPDDQILLQEALKENNIPNSVCFVENGEELIDFLHRRGKFEGVELLPGLILLDLNMPKMDGRQALKLLKADPILKKIPIVVLTTSRADSDILECYDLGVNSFISKPVNFAELVDVTREISNYWLGTVTLPESK</sequence>
<dbReference type="PANTHER" id="PTHR44520">
    <property type="entry name" value="RESPONSE REGULATOR RCP1-RELATED"/>
    <property type="match status" value="1"/>
</dbReference>
<dbReference type="Proteomes" id="UP001500469">
    <property type="component" value="Unassembled WGS sequence"/>
</dbReference>
<reference evidence="3 4" key="1">
    <citation type="journal article" date="2019" name="Int. J. Syst. Evol. Microbiol.">
        <title>The Global Catalogue of Microorganisms (GCM) 10K type strain sequencing project: providing services to taxonomists for standard genome sequencing and annotation.</title>
        <authorList>
            <consortium name="The Broad Institute Genomics Platform"/>
            <consortium name="The Broad Institute Genome Sequencing Center for Infectious Disease"/>
            <person name="Wu L."/>
            <person name="Ma J."/>
        </authorList>
    </citation>
    <scope>NUCLEOTIDE SEQUENCE [LARGE SCALE GENOMIC DNA]</scope>
    <source>
        <strain evidence="3 4">JCM 16112</strain>
    </source>
</reference>
<evidence type="ECO:0000259" key="2">
    <source>
        <dbReference type="PROSITE" id="PS50110"/>
    </source>
</evidence>